<feature type="transmembrane region" description="Helical" evidence="1">
    <location>
        <begin position="33"/>
        <end position="51"/>
    </location>
</feature>
<gene>
    <name evidence="2" type="ORF">GCM10010411_74730</name>
</gene>
<sequence>MSTKGLPAPEGAEGAEGASERGLTFVQRLRSRVWSVVWGLVMLCLAAMLVYQHSPWHRSWWPGRHEASRLPSACTAVTRAVVERAVPDAGPGKAEDHTDSSLYTLRTSCTWTHIAESRTGRLKIEYELHRMVATDGGIEVAKDAFRRHEGVYQRANKQGQRPVDRLGDEAFVNDTGRIKHLAVRRANVLVLVTYEVPLDRKGKAQPTVDLDAIGQTAIGKVHLDS</sequence>
<reference evidence="3" key="1">
    <citation type="journal article" date="2019" name="Int. J. Syst. Evol. Microbiol.">
        <title>The Global Catalogue of Microorganisms (GCM) 10K type strain sequencing project: providing services to taxonomists for standard genome sequencing and annotation.</title>
        <authorList>
            <consortium name="The Broad Institute Genomics Platform"/>
            <consortium name="The Broad Institute Genome Sequencing Center for Infectious Disease"/>
            <person name="Wu L."/>
            <person name="Ma J."/>
        </authorList>
    </citation>
    <scope>NUCLEOTIDE SEQUENCE [LARGE SCALE GENOMIC DNA]</scope>
    <source>
        <strain evidence="3">JCM 6833</strain>
    </source>
</reference>
<evidence type="ECO:0000313" key="3">
    <source>
        <dbReference type="Proteomes" id="UP001501509"/>
    </source>
</evidence>
<dbReference type="Proteomes" id="UP001501509">
    <property type="component" value="Unassembled WGS sequence"/>
</dbReference>
<keyword evidence="3" id="KW-1185">Reference proteome</keyword>
<keyword evidence="1" id="KW-0472">Membrane</keyword>
<evidence type="ECO:0000256" key="1">
    <source>
        <dbReference type="SAM" id="Phobius"/>
    </source>
</evidence>
<dbReference type="EMBL" id="BAAATD010000013">
    <property type="protein sequence ID" value="GAA2626787.1"/>
    <property type="molecule type" value="Genomic_DNA"/>
</dbReference>
<protein>
    <submittedName>
        <fullName evidence="2">Uncharacterized protein</fullName>
    </submittedName>
</protein>
<evidence type="ECO:0000313" key="2">
    <source>
        <dbReference type="EMBL" id="GAA2626787.1"/>
    </source>
</evidence>
<organism evidence="2 3">
    <name type="scientific">Actinomadura fulvescens</name>
    <dbReference type="NCBI Taxonomy" id="46160"/>
    <lineage>
        <taxon>Bacteria</taxon>
        <taxon>Bacillati</taxon>
        <taxon>Actinomycetota</taxon>
        <taxon>Actinomycetes</taxon>
        <taxon>Streptosporangiales</taxon>
        <taxon>Thermomonosporaceae</taxon>
        <taxon>Actinomadura</taxon>
    </lineage>
</organism>
<name>A0ABP6CWI4_9ACTN</name>
<keyword evidence="1" id="KW-0812">Transmembrane</keyword>
<keyword evidence="1" id="KW-1133">Transmembrane helix</keyword>
<comment type="caution">
    <text evidence="2">The sequence shown here is derived from an EMBL/GenBank/DDBJ whole genome shotgun (WGS) entry which is preliminary data.</text>
</comment>
<proteinExistence type="predicted"/>
<accession>A0ABP6CWI4</accession>